<gene>
    <name evidence="2" type="ORF">CISG_08154</name>
</gene>
<organism evidence="2 3">
    <name type="scientific">Coccidioides immitis RMSCC 3703</name>
    <dbReference type="NCBI Taxonomy" id="454286"/>
    <lineage>
        <taxon>Eukaryota</taxon>
        <taxon>Fungi</taxon>
        <taxon>Dikarya</taxon>
        <taxon>Ascomycota</taxon>
        <taxon>Pezizomycotina</taxon>
        <taxon>Eurotiomycetes</taxon>
        <taxon>Eurotiomycetidae</taxon>
        <taxon>Onygenales</taxon>
        <taxon>Onygenaceae</taxon>
        <taxon>Coccidioides</taxon>
    </lineage>
</organism>
<accession>A0A0J8R4E5</accession>
<dbReference type="AlphaFoldDB" id="A0A0J8R4E5"/>
<proteinExistence type="predicted"/>
<reference evidence="3" key="1">
    <citation type="journal article" date="2010" name="Genome Res.">
        <title>Population genomic sequencing of Coccidioides fungi reveals recent hybridization and transposon control.</title>
        <authorList>
            <person name="Neafsey D.E."/>
            <person name="Barker B.M."/>
            <person name="Sharpton T.J."/>
            <person name="Stajich J.E."/>
            <person name="Park D.J."/>
            <person name="Whiston E."/>
            <person name="Hung C.-Y."/>
            <person name="McMahan C."/>
            <person name="White J."/>
            <person name="Sykes S."/>
            <person name="Heiman D."/>
            <person name="Young S."/>
            <person name="Zeng Q."/>
            <person name="Abouelleil A."/>
            <person name="Aftuck L."/>
            <person name="Bessette D."/>
            <person name="Brown A."/>
            <person name="FitzGerald M."/>
            <person name="Lui A."/>
            <person name="Macdonald J.P."/>
            <person name="Priest M."/>
            <person name="Orbach M.J."/>
            <person name="Galgiani J.N."/>
            <person name="Kirkland T.N."/>
            <person name="Cole G.T."/>
            <person name="Birren B.W."/>
            <person name="Henn M.R."/>
            <person name="Taylor J.W."/>
            <person name="Rounsley S.D."/>
        </authorList>
    </citation>
    <scope>NUCLEOTIDE SEQUENCE [LARGE SCALE GENOMIC DNA]</scope>
    <source>
        <strain evidence="3">RMSCC 3703</strain>
    </source>
</reference>
<dbReference type="EMBL" id="DS268181">
    <property type="protein sequence ID" value="KMU79994.1"/>
    <property type="molecule type" value="Genomic_DNA"/>
</dbReference>
<evidence type="ECO:0000313" key="3">
    <source>
        <dbReference type="Proteomes" id="UP000054559"/>
    </source>
</evidence>
<sequence length="129" mass="13854">MTTKKDDHTLTAEAARQKTHAFSHCSTPYCWTSREGPIRSGMAKKRNVAAPSGSPLATVSTDHPALLHTSRPTSVLVGCPETQDEAMLHVQGRIGIIVCSPTLPTLEGAVTKQCLLHRVRSMPAKSILA</sequence>
<protein>
    <submittedName>
        <fullName evidence="2">Uncharacterized protein</fullName>
    </submittedName>
</protein>
<evidence type="ECO:0000256" key="1">
    <source>
        <dbReference type="SAM" id="MobiDB-lite"/>
    </source>
</evidence>
<name>A0A0J8R4E5_COCIT</name>
<feature type="region of interest" description="Disordered" evidence="1">
    <location>
        <begin position="45"/>
        <end position="64"/>
    </location>
</feature>
<evidence type="ECO:0000313" key="2">
    <source>
        <dbReference type="EMBL" id="KMU79994.1"/>
    </source>
</evidence>
<dbReference type="Proteomes" id="UP000054559">
    <property type="component" value="Unassembled WGS sequence"/>
</dbReference>